<name>A0A238LGH4_9RHOB</name>
<organism evidence="1 2">
    <name type="scientific">Flavimaricola marinus</name>
    <dbReference type="NCBI Taxonomy" id="1819565"/>
    <lineage>
        <taxon>Bacteria</taxon>
        <taxon>Pseudomonadati</taxon>
        <taxon>Pseudomonadota</taxon>
        <taxon>Alphaproteobacteria</taxon>
        <taxon>Rhodobacterales</taxon>
        <taxon>Paracoccaceae</taxon>
        <taxon>Flavimaricola</taxon>
    </lineage>
</organism>
<evidence type="ECO:0000313" key="2">
    <source>
        <dbReference type="Proteomes" id="UP000201613"/>
    </source>
</evidence>
<protein>
    <submittedName>
        <fullName evidence="1">Uncharacterized protein</fullName>
    </submittedName>
</protein>
<accession>A0A238LGH4</accession>
<dbReference type="OrthoDB" id="6174477at2"/>
<proteinExistence type="predicted"/>
<keyword evidence="2" id="KW-1185">Reference proteome</keyword>
<dbReference type="EMBL" id="FXZK01000005">
    <property type="protein sequence ID" value="SMY08672.1"/>
    <property type="molecule type" value="Genomic_DNA"/>
</dbReference>
<reference evidence="1 2" key="1">
    <citation type="submission" date="2017-05" db="EMBL/GenBank/DDBJ databases">
        <authorList>
            <person name="Song R."/>
            <person name="Chenine A.L."/>
            <person name="Ruprecht R.M."/>
        </authorList>
    </citation>
    <scope>NUCLEOTIDE SEQUENCE [LARGE SCALE GENOMIC DNA]</scope>
    <source>
        <strain evidence="1 2">CECT 8899</strain>
    </source>
</reference>
<dbReference type="RefSeq" id="WP_093992844.1">
    <property type="nucleotide sequence ID" value="NZ_FXZK01000005.1"/>
</dbReference>
<sequence length="271" mass="28942">MSLRVCFFGNSHIAALREAWRDDAARWPGLEPSFVGAHKDLLLKTVHRNGRLVPSGNATADAFRRLGGVEDVDLGAFDAFVVTGCLISVATAANTYRDCRWVGLPSLEAKHDLAAGPERLLSYAAARASMQAAMATRLGPKFVTHLRAMTDKPILLTSQPRVSAAIKAKRRSVTRAHHTALSNGDAEGLSAIFEDAAARVIAECGARFVPQPAPTIEDHILTALPYMNGAKRLTARGNLPQPKDDIMHANAAYGALVIDQVVSTLGDKGSA</sequence>
<gene>
    <name evidence="1" type="ORF">LOM8899_02827</name>
</gene>
<dbReference type="AlphaFoldDB" id="A0A238LGH4"/>
<evidence type="ECO:0000313" key="1">
    <source>
        <dbReference type="EMBL" id="SMY08672.1"/>
    </source>
</evidence>
<dbReference type="Proteomes" id="UP000201613">
    <property type="component" value="Unassembled WGS sequence"/>
</dbReference>